<proteinExistence type="predicted"/>
<dbReference type="AlphaFoldDB" id="A0A0E0Q5Q9"/>
<dbReference type="Proteomes" id="UP000008022">
    <property type="component" value="Unassembled WGS sequence"/>
</dbReference>
<sequence length="104" mass="10658">MAVTARCLAAALAVLHRSAPLDRILRVAAVGDSGGGVATVVAAVGRQQLATAVSAGSGRRQQLAMTAVVCLYAVKFMELWRLRVRGLNGLSNGDESGSSSEGYA</sequence>
<dbReference type="Gramene" id="ORUFI07G07600.1">
    <property type="protein sequence ID" value="ORUFI07G07600.1"/>
    <property type="gene ID" value="ORUFI07G07600"/>
</dbReference>
<name>A0A0E0Q5Q9_ORYRU</name>
<organism evidence="1 2">
    <name type="scientific">Oryza rufipogon</name>
    <name type="common">Brownbeard rice</name>
    <name type="synonym">Asian wild rice</name>
    <dbReference type="NCBI Taxonomy" id="4529"/>
    <lineage>
        <taxon>Eukaryota</taxon>
        <taxon>Viridiplantae</taxon>
        <taxon>Streptophyta</taxon>
        <taxon>Embryophyta</taxon>
        <taxon>Tracheophyta</taxon>
        <taxon>Spermatophyta</taxon>
        <taxon>Magnoliopsida</taxon>
        <taxon>Liliopsida</taxon>
        <taxon>Poales</taxon>
        <taxon>Poaceae</taxon>
        <taxon>BOP clade</taxon>
        <taxon>Oryzoideae</taxon>
        <taxon>Oryzeae</taxon>
        <taxon>Oryzinae</taxon>
        <taxon>Oryza</taxon>
    </lineage>
</organism>
<accession>A0A0E0Q5Q9</accession>
<evidence type="ECO:0000313" key="2">
    <source>
        <dbReference type="Proteomes" id="UP000008022"/>
    </source>
</evidence>
<evidence type="ECO:0000313" key="1">
    <source>
        <dbReference type="EnsemblPlants" id="ORUFI07G07600.1"/>
    </source>
</evidence>
<dbReference type="EnsemblPlants" id="ORUFI07G07600.1">
    <property type="protein sequence ID" value="ORUFI07G07600.1"/>
    <property type="gene ID" value="ORUFI07G07600"/>
</dbReference>
<keyword evidence="2" id="KW-1185">Reference proteome</keyword>
<reference evidence="2" key="1">
    <citation type="submission" date="2013-06" db="EMBL/GenBank/DDBJ databases">
        <authorList>
            <person name="Zhao Q."/>
        </authorList>
    </citation>
    <scope>NUCLEOTIDE SEQUENCE</scope>
    <source>
        <strain evidence="2">cv. W1943</strain>
    </source>
</reference>
<dbReference type="HOGENOM" id="CLU_2254594_0_0_1"/>
<reference evidence="1" key="2">
    <citation type="submission" date="2015-06" db="UniProtKB">
        <authorList>
            <consortium name="EnsemblPlants"/>
        </authorList>
    </citation>
    <scope>IDENTIFICATION</scope>
</reference>
<protein>
    <submittedName>
        <fullName evidence="1">Uncharacterized protein</fullName>
    </submittedName>
</protein>